<feature type="compositionally biased region" description="Basic and acidic residues" evidence="10">
    <location>
        <begin position="715"/>
        <end position="727"/>
    </location>
</feature>
<evidence type="ECO:0000259" key="12">
    <source>
        <dbReference type="PROSITE" id="PS50157"/>
    </source>
</evidence>
<feature type="region of interest" description="Disordered" evidence="10">
    <location>
        <begin position="440"/>
        <end position="483"/>
    </location>
</feature>
<dbReference type="EMBL" id="BPQB01000002">
    <property type="protein sequence ID" value="GJE85532.1"/>
    <property type="molecule type" value="Genomic_DNA"/>
</dbReference>
<feature type="domain" description="C2H2-type" evidence="12">
    <location>
        <begin position="5"/>
        <end position="32"/>
    </location>
</feature>
<dbReference type="PROSITE" id="PS50157">
    <property type="entry name" value="ZINC_FINGER_C2H2_2"/>
    <property type="match status" value="2"/>
</dbReference>
<gene>
    <name evidence="13" type="ORF">PsYK624_016110</name>
</gene>
<organism evidence="13 14">
    <name type="scientific">Phanerochaete sordida</name>
    <dbReference type="NCBI Taxonomy" id="48140"/>
    <lineage>
        <taxon>Eukaryota</taxon>
        <taxon>Fungi</taxon>
        <taxon>Dikarya</taxon>
        <taxon>Basidiomycota</taxon>
        <taxon>Agaricomycotina</taxon>
        <taxon>Agaricomycetes</taxon>
        <taxon>Polyporales</taxon>
        <taxon>Phanerochaetaceae</taxon>
        <taxon>Phanerochaete</taxon>
    </lineage>
</organism>
<evidence type="ECO:0000256" key="6">
    <source>
        <dbReference type="ARBA" id="ARBA00023015"/>
    </source>
</evidence>
<evidence type="ECO:0000259" key="11">
    <source>
        <dbReference type="PROSITE" id="PS50048"/>
    </source>
</evidence>
<feature type="compositionally biased region" description="Acidic residues" evidence="10">
    <location>
        <begin position="798"/>
        <end position="812"/>
    </location>
</feature>
<feature type="domain" description="Zn(2)-C6 fungal-type" evidence="11">
    <location>
        <begin position="86"/>
        <end position="115"/>
    </location>
</feature>
<comment type="caution">
    <text evidence="13">The sequence shown here is derived from an EMBL/GenBank/DDBJ whole genome shotgun (WGS) entry which is preliminary data.</text>
</comment>
<dbReference type="OrthoDB" id="6365676at2759"/>
<name>A0A9P3FZU3_9APHY</name>
<evidence type="ECO:0000256" key="9">
    <source>
        <dbReference type="PROSITE-ProRule" id="PRU00042"/>
    </source>
</evidence>
<dbReference type="FunFam" id="3.30.160.60:FF:000100">
    <property type="entry name" value="Zinc finger 45-like"/>
    <property type="match status" value="1"/>
</dbReference>
<keyword evidence="2" id="KW-0479">Metal-binding</keyword>
<keyword evidence="14" id="KW-1185">Reference proteome</keyword>
<dbReference type="FunFam" id="3.30.160.60:FF:000145">
    <property type="entry name" value="Zinc finger protein 574"/>
    <property type="match status" value="1"/>
</dbReference>
<feature type="domain" description="C2H2-type" evidence="12">
    <location>
        <begin position="33"/>
        <end position="61"/>
    </location>
</feature>
<keyword evidence="4 9" id="KW-0863">Zinc-finger</keyword>
<evidence type="ECO:0000313" key="13">
    <source>
        <dbReference type="EMBL" id="GJE85532.1"/>
    </source>
</evidence>
<sequence>MAGDHKCPVCNSTFTRPQHVARHMRSHTGDRPYKCQHCGDQFARSDLLSRHINKCHASEKPPTTTAPNNRRKGTAAASRATTSKQACDQCVTSSLPCDGCNPCSKCVQRKCRCTYVKFHRQTAPAGPGHLPPNAMPNAPRGGLPLGGRLPDEFLMQPGVAPGGLASMYLPSDYSLPAASMYAANPYDARPSTASSLGMGARDTSEHSAEILARYRAQAELLSRAGVLPNGALAGVGAPGTVMPGMYNTDGATFARYDLASSQAPAWGQPGAHTGYASDGQPFPGGGGSAALSSHPPTHAAPFPTISSTGGHAHGADAHAGYGDGIPFPQHPAAQGHHSGHHRRSEELSDGYGSDGAVSVPSSANSSRVHLPLDPTQRRPYTAESASPTMPYQTHARKDDGTNEGGFSSAFGLMSLDDPNVLAGLANDSAPFFSALNQFSHDGESQSANSSTTSLHTEGSANDASSQTSHTSQSSVDSSSNLAGLSLATPTPELIASLKNGGLLSAGGREALDSKELREFWKQYMRPGHQLGAGMLGSSATLGRPSPTRRHSRVASLPSMKTPPILAPGATPELNSFAPVGNFSLSLGPKARERQNQHANRDDKDRVPQMSYSNVRTTLHGDADDLKSYEQAVLARKAPTTLNLVPKRRGTMPAGSSVPNVSKHPNMIPPRLPGQTSVGADHLANTSSNLGDLLNRERPGSSSSSLADAFGSPHLHHQEQQQHDHHYPVQDQYRMHQQGQSSSESPRESSVGAESDSAASASYRPSFKRLASQTLGPANAKRALLGPAGWDDVRRGSEESEAIEEDDELEDEDRMSRRFAKHGHEGPRRFSLPTTAGEGVTLPPIRTAAIGHEHAQSVSPVGTYPPA</sequence>
<dbReference type="PANTHER" id="PTHR47660">
    <property type="entry name" value="TRANSCRIPTION FACTOR WITH C2H2 AND ZN(2)-CYS(6) DNA BINDING DOMAIN (EUROFUNG)-RELATED-RELATED"/>
    <property type="match status" value="1"/>
</dbReference>
<dbReference type="GO" id="GO:0008270">
    <property type="term" value="F:zinc ion binding"/>
    <property type="evidence" value="ECO:0007669"/>
    <property type="project" value="UniProtKB-KW"/>
</dbReference>
<comment type="subcellular location">
    <subcellularLocation>
        <location evidence="1">Nucleus</location>
    </subcellularLocation>
</comment>
<feature type="region of interest" description="Disordered" evidence="10">
    <location>
        <begin position="788"/>
        <end position="840"/>
    </location>
</feature>
<dbReference type="AlphaFoldDB" id="A0A9P3FZU3"/>
<reference evidence="13 14" key="1">
    <citation type="submission" date="2021-08" db="EMBL/GenBank/DDBJ databases">
        <title>Draft Genome Sequence of Phanerochaete sordida strain YK-624.</title>
        <authorList>
            <person name="Mori T."/>
            <person name="Dohra H."/>
            <person name="Suzuki T."/>
            <person name="Kawagishi H."/>
            <person name="Hirai H."/>
        </authorList>
    </citation>
    <scope>NUCLEOTIDE SEQUENCE [LARGE SCALE GENOMIC DNA]</scope>
    <source>
        <strain evidence="13 14">YK-624</strain>
    </source>
</reference>
<feature type="compositionally biased region" description="Basic and acidic residues" evidence="10">
    <location>
        <begin position="589"/>
        <end position="606"/>
    </location>
</feature>
<dbReference type="GO" id="GO:0000981">
    <property type="term" value="F:DNA-binding transcription factor activity, RNA polymerase II-specific"/>
    <property type="evidence" value="ECO:0007669"/>
    <property type="project" value="InterPro"/>
</dbReference>
<feature type="region of interest" description="Disordered" evidence="10">
    <location>
        <begin position="639"/>
        <end position="761"/>
    </location>
</feature>
<evidence type="ECO:0000256" key="8">
    <source>
        <dbReference type="ARBA" id="ARBA00023242"/>
    </source>
</evidence>
<dbReference type="Proteomes" id="UP000703269">
    <property type="component" value="Unassembled WGS sequence"/>
</dbReference>
<accession>A0A9P3FZU3</accession>
<dbReference type="SUPFAM" id="SSF57667">
    <property type="entry name" value="beta-beta-alpha zinc fingers"/>
    <property type="match status" value="1"/>
</dbReference>
<dbReference type="InterPro" id="IPR036236">
    <property type="entry name" value="Znf_C2H2_sf"/>
</dbReference>
<feature type="region of interest" description="Disordered" evidence="10">
    <location>
        <begin position="264"/>
        <end position="403"/>
    </location>
</feature>
<dbReference type="Gene3D" id="3.30.160.60">
    <property type="entry name" value="Classic Zinc Finger"/>
    <property type="match status" value="2"/>
</dbReference>
<feature type="compositionally biased region" description="Low complexity" evidence="10">
    <location>
        <begin position="464"/>
        <end position="479"/>
    </location>
</feature>
<evidence type="ECO:0000256" key="4">
    <source>
        <dbReference type="ARBA" id="ARBA00022771"/>
    </source>
</evidence>
<dbReference type="InterPro" id="IPR013087">
    <property type="entry name" value="Znf_C2H2_type"/>
</dbReference>
<dbReference type="SMART" id="SM00355">
    <property type="entry name" value="ZnF_C2H2"/>
    <property type="match status" value="2"/>
</dbReference>
<keyword evidence="3" id="KW-0677">Repeat</keyword>
<keyword evidence="7" id="KW-0804">Transcription</keyword>
<evidence type="ECO:0000256" key="3">
    <source>
        <dbReference type="ARBA" id="ARBA00022737"/>
    </source>
</evidence>
<evidence type="ECO:0000256" key="2">
    <source>
        <dbReference type="ARBA" id="ARBA00022723"/>
    </source>
</evidence>
<feature type="compositionally biased region" description="Low complexity" evidence="10">
    <location>
        <begin position="740"/>
        <end position="749"/>
    </location>
</feature>
<feature type="region of interest" description="Disordered" evidence="10">
    <location>
        <begin position="56"/>
        <end position="77"/>
    </location>
</feature>
<evidence type="ECO:0000256" key="1">
    <source>
        <dbReference type="ARBA" id="ARBA00004123"/>
    </source>
</evidence>
<evidence type="ECO:0000256" key="5">
    <source>
        <dbReference type="ARBA" id="ARBA00022833"/>
    </source>
</evidence>
<feature type="compositionally biased region" description="Polar residues" evidence="10">
    <location>
        <begin position="673"/>
        <end position="689"/>
    </location>
</feature>
<keyword evidence="8" id="KW-0539">Nucleus</keyword>
<dbReference type="PROSITE" id="PS00028">
    <property type="entry name" value="ZINC_FINGER_C2H2_1"/>
    <property type="match status" value="2"/>
</dbReference>
<dbReference type="PROSITE" id="PS50048">
    <property type="entry name" value="ZN2_CY6_FUNGAL_2"/>
    <property type="match status" value="1"/>
</dbReference>
<proteinExistence type="predicted"/>
<dbReference type="PANTHER" id="PTHR47660:SF2">
    <property type="entry name" value="TRANSCRIPTION FACTOR WITH C2H2 AND ZN(2)-CYS(6) DNA BINDING DOMAIN (EUROFUNG)"/>
    <property type="match status" value="1"/>
</dbReference>
<keyword evidence="5" id="KW-0862">Zinc</keyword>
<dbReference type="CDD" id="cd00067">
    <property type="entry name" value="GAL4"/>
    <property type="match status" value="1"/>
</dbReference>
<protein>
    <submittedName>
        <fullName evidence="13">Zf-C2H2 and GAL4 domain-containing protein</fullName>
    </submittedName>
</protein>
<dbReference type="GO" id="GO:0005634">
    <property type="term" value="C:nucleus"/>
    <property type="evidence" value="ECO:0007669"/>
    <property type="project" value="UniProtKB-SubCell"/>
</dbReference>
<feature type="region of interest" description="Disordered" evidence="10">
    <location>
        <begin position="536"/>
        <end position="562"/>
    </location>
</feature>
<keyword evidence="6" id="KW-0805">Transcription regulation</keyword>
<evidence type="ECO:0000256" key="10">
    <source>
        <dbReference type="SAM" id="MobiDB-lite"/>
    </source>
</evidence>
<evidence type="ECO:0000313" key="14">
    <source>
        <dbReference type="Proteomes" id="UP000703269"/>
    </source>
</evidence>
<feature type="region of interest" description="Disordered" evidence="10">
    <location>
        <begin position="584"/>
        <end position="610"/>
    </location>
</feature>
<feature type="compositionally biased region" description="Polar residues" evidence="10">
    <location>
        <begin position="440"/>
        <end position="463"/>
    </location>
</feature>
<evidence type="ECO:0000256" key="7">
    <source>
        <dbReference type="ARBA" id="ARBA00023163"/>
    </source>
</evidence>
<dbReference type="InterPro" id="IPR001138">
    <property type="entry name" value="Zn2Cys6_DnaBD"/>
</dbReference>